<proteinExistence type="predicted"/>
<accession>A0A0A9CQV9</accession>
<name>A0A0A9CQV9_ARUDO</name>
<keyword evidence="1" id="KW-0732">Signal</keyword>
<reference evidence="2" key="1">
    <citation type="submission" date="2014-09" db="EMBL/GenBank/DDBJ databases">
        <authorList>
            <person name="Magalhaes I.L.F."/>
            <person name="Oliveira U."/>
            <person name="Santos F.R."/>
            <person name="Vidigal T.H.D.A."/>
            <person name="Brescovit A.D."/>
            <person name="Santos A.J."/>
        </authorList>
    </citation>
    <scope>NUCLEOTIDE SEQUENCE</scope>
    <source>
        <tissue evidence="2">Shoot tissue taken approximately 20 cm above the soil surface</tissue>
    </source>
</reference>
<evidence type="ECO:0008006" key="3">
    <source>
        <dbReference type="Google" id="ProtNLM"/>
    </source>
</evidence>
<dbReference type="EMBL" id="GBRH01219201">
    <property type="protein sequence ID" value="JAD78694.1"/>
    <property type="molecule type" value="Transcribed_RNA"/>
</dbReference>
<reference evidence="2" key="2">
    <citation type="journal article" date="2015" name="Data Brief">
        <title>Shoot transcriptome of the giant reed, Arundo donax.</title>
        <authorList>
            <person name="Barrero R.A."/>
            <person name="Guerrero F.D."/>
            <person name="Moolhuijzen P."/>
            <person name="Goolsby J.A."/>
            <person name="Tidwell J."/>
            <person name="Bellgard S.E."/>
            <person name="Bellgard M.I."/>
        </authorList>
    </citation>
    <scope>NUCLEOTIDE SEQUENCE</scope>
    <source>
        <tissue evidence="2">Shoot tissue taken approximately 20 cm above the soil surface</tissue>
    </source>
</reference>
<dbReference type="AlphaFoldDB" id="A0A0A9CQV9"/>
<organism evidence="2">
    <name type="scientific">Arundo donax</name>
    <name type="common">Giant reed</name>
    <name type="synonym">Donax arundinaceus</name>
    <dbReference type="NCBI Taxonomy" id="35708"/>
    <lineage>
        <taxon>Eukaryota</taxon>
        <taxon>Viridiplantae</taxon>
        <taxon>Streptophyta</taxon>
        <taxon>Embryophyta</taxon>
        <taxon>Tracheophyta</taxon>
        <taxon>Spermatophyta</taxon>
        <taxon>Magnoliopsida</taxon>
        <taxon>Liliopsida</taxon>
        <taxon>Poales</taxon>
        <taxon>Poaceae</taxon>
        <taxon>PACMAD clade</taxon>
        <taxon>Arundinoideae</taxon>
        <taxon>Arundineae</taxon>
        <taxon>Arundo</taxon>
    </lineage>
</organism>
<protein>
    <recommendedName>
        <fullName evidence="3">Secreted protein</fullName>
    </recommendedName>
</protein>
<evidence type="ECO:0000313" key="2">
    <source>
        <dbReference type="EMBL" id="JAD78694.1"/>
    </source>
</evidence>
<feature type="signal peptide" evidence="1">
    <location>
        <begin position="1"/>
        <end position="17"/>
    </location>
</feature>
<sequence length="112" mass="11759">MLFPVSIGFFFAKIGLPLTAIAPGAVTVPSFPTLLSHTMDEDFPWPCTSGDVLLSVSMPFELAGRSPSSSSPESYTVPSNDKAPLDEACSLSLLMVLLPLFMSTAAAPSFSS</sequence>
<feature type="chain" id="PRO_5002044589" description="Secreted protein" evidence="1">
    <location>
        <begin position="18"/>
        <end position="112"/>
    </location>
</feature>
<evidence type="ECO:0000256" key="1">
    <source>
        <dbReference type="SAM" id="SignalP"/>
    </source>
</evidence>